<evidence type="ECO:0008006" key="3">
    <source>
        <dbReference type="Google" id="ProtNLM"/>
    </source>
</evidence>
<dbReference type="InterPro" id="IPR027409">
    <property type="entry name" value="GroEL-like_apical_dom_sf"/>
</dbReference>
<dbReference type="SUPFAM" id="SSF52029">
    <property type="entry name" value="GroEL apical domain-like"/>
    <property type="match status" value="1"/>
</dbReference>
<dbReference type="Gene3D" id="3.30.260.10">
    <property type="entry name" value="TCP-1-like chaperonin intermediate domain"/>
    <property type="match status" value="1"/>
</dbReference>
<protein>
    <recommendedName>
        <fullName evidence="3">Bardet-Biedl syndrome 10 protein</fullName>
    </recommendedName>
</protein>
<dbReference type="SUPFAM" id="SSF48592">
    <property type="entry name" value="GroEL equatorial domain-like"/>
    <property type="match status" value="1"/>
</dbReference>
<dbReference type="EMBL" id="JAEAOA010001605">
    <property type="protein sequence ID" value="KAK3589306.1"/>
    <property type="molecule type" value="Genomic_DNA"/>
</dbReference>
<dbReference type="InterPro" id="IPR027410">
    <property type="entry name" value="TCP-1-like_intermed_sf"/>
</dbReference>
<name>A0AAE0VTB8_9BIVA</name>
<evidence type="ECO:0000313" key="1">
    <source>
        <dbReference type="EMBL" id="KAK3589306.1"/>
    </source>
</evidence>
<proteinExistence type="predicted"/>
<dbReference type="PANTHER" id="PTHR14667:SF2">
    <property type="entry name" value="BARDET-BIEDL SYNDROME 10 PROTEIN"/>
    <property type="match status" value="1"/>
</dbReference>
<dbReference type="Gene3D" id="1.10.560.10">
    <property type="entry name" value="GroEL-like equatorial domain"/>
    <property type="match status" value="2"/>
</dbReference>
<evidence type="ECO:0000313" key="2">
    <source>
        <dbReference type="Proteomes" id="UP001195483"/>
    </source>
</evidence>
<comment type="caution">
    <text evidence="1">The sequence shown here is derived from an EMBL/GenBank/DDBJ whole genome shotgun (WGS) entry which is preliminary data.</text>
</comment>
<dbReference type="Gene3D" id="3.50.7.10">
    <property type="entry name" value="GroEL"/>
    <property type="match status" value="1"/>
</dbReference>
<dbReference type="PANTHER" id="PTHR14667">
    <property type="entry name" value="BARDET-BIEDL SYNDROME 10 PROTEIN"/>
    <property type="match status" value="1"/>
</dbReference>
<reference evidence="1" key="1">
    <citation type="journal article" date="2021" name="Genome Biol. Evol.">
        <title>A High-Quality Reference Genome for a Parasitic Bivalve with Doubly Uniparental Inheritance (Bivalvia: Unionida).</title>
        <authorList>
            <person name="Smith C.H."/>
        </authorList>
    </citation>
    <scope>NUCLEOTIDE SEQUENCE</scope>
    <source>
        <strain evidence="1">CHS0354</strain>
    </source>
</reference>
<organism evidence="1 2">
    <name type="scientific">Potamilus streckersoni</name>
    <dbReference type="NCBI Taxonomy" id="2493646"/>
    <lineage>
        <taxon>Eukaryota</taxon>
        <taxon>Metazoa</taxon>
        <taxon>Spiralia</taxon>
        <taxon>Lophotrochozoa</taxon>
        <taxon>Mollusca</taxon>
        <taxon>Bivalvia</taxon>
        <taxon>Autobranchia</taxon>
        <taxon>Heteroconchia</taxon>
        <taxon>Palaeoheterodonta</taxon>
        <taxon>Unionida</taxon>
        <taxon>Unionoidea</taxon>
        <taxon>Unionidae</taxon>
        <taxon>Ambleminae</taxon>
        <taxon>Lampsilini</taxon>
        <taxon>Potamilus</taxon>
    </lineage>
</organism>
<dbReference type="GO" id="GO:0005524">
    <property type="term" value="F:ATP binding"/>
    <property type="evidence" value="ECO:0007669"/>
    <property type="project" value="InterPro"/>
</dbReference>
<dbReference type="InterPro" id="IPR002423">
    <property type="entry name" value="Cpn60/GroEL/TCP-1"/>
</dbReference>
<dbReference type="AlphaFoldDB" id="A0AAE0VTB8"/>
<dbReference type="InterPro" id="IPR027413">
    <property type="entry name" value="GROEL-like_equatorial_sf"/>
</dbReference>
<keyword evidence="2" id="KW-1185">Reference proteome</keyword>
<gene>
    <name evidence="1" type="ORF">CHS0354_026960</name>
</gene>
<reference evidence="1" key="3">
    <citation type="submission" date="2023-05" db="EMBL/GenBank/DDBJ databases">
        <authorList>
            <person name="Smith C.H."/>
        </authorList>
    </citation>
    <scope>NUCLEOTIDE SEQUENCE</scope>
    <source>
        <strain evidence="1">CHS0354</strain>
        <tissue evidence="1">Mantle</tissue>
    </source>
</reference>
<dbReference type="Proteomes" id="UP001195483">
    <property type="component" value="Unassembled WGS sequence"/>
</dbReference>
<dbReference type="GO" id="GO:0051131">
    <property type="term" value="P:chaperone-mediated protein complex assembly"/>
    <property type="evidence" value="ECO:0007669"/>
    <property type="project" value="InterPro"/>
</dbReference>
<reference evidence="1" key="2">
    <citation type="journal article" date="2021" name="Genome Biol. Evol.">
        <title>Developing a high-quality reference genome for a parasitic bivalve with doubly uniparental inheritance (Bivalvia: Unionida).</title>
        <authorList>
            <person name="Smith C.H."/>
        </authorList>
    </citation>
    <scope>NUCLEOTIDE SEQUENCE</scope>
    <source>
        <strain evidence="1">CHS0354</strain>
        <tissue evidence="1">Mantle</tissue>
    </source>
</reference>
<accession>A0AAE0VTB8</accession>
<dbReference type="InterPro" id="IPR042619">
    <property type="entry name" value="BBS10"/>
</dbReference>
<dbReference type="Pfam" id="PF00118">
    <property type="entry name" value="Cpn60_TCP1"/>
    <property type="match status" value="3"/>
</dbReference>
<sequence length="604" mass="68434">MEGLSKIDIELLVHVTSSLQRTVARFYGPQCRQTLMTSDSGRVIVTSDGRTMLDGLHVSHPIAKMIVQASNNCHQYTADGSKTFLLYLAKLCQTLDTYTHLGKLNVQLSFGDKSRSTSNQVSHSLLEVRKKQLPSVMRQILRQSLIWMDNFKDKRQILRNVAVTTLSTHFSQNMSRFFADKLLHLLPETPSEELLPSFIQDMVQKFSKVHIKVPNQPYSNSMVHKAFLLRRDFALQCHENSDGLIKILILCNTVDGVTTESEPSEVFQLHSENQIKDNAEHRRKSVEYFVRKCAECNIKVLICSEKVPDFAHSVFRDYTISVIHCVLKEDIEFLEHISNKCSIHYFTEDIHSQNIFTARKCETVLIGGQKFIHIALETETPINHIIVCAPTEGLCDQTTLYLYQALKSFEKCFDIREIIHSFQLPLEQSMIKAGDMGLYIENDDASNKIPDKKFVTKCPTLVIPGGGVFETLVGIHFQNISKTTEGTSVSILSKIISESAFNIVRVLHQNTHTVLSSEKRQYLEKSTEIINKIQKGELVGLNRRGGICDPLAKGIFEPLVSKVHVLSCVIETLYQLLRIDRIVSIRRTSDLALCTSSNDNSDDE</sequence>